<sequence length="72" mass="8291">MFQKLCSLLLWLMASFRSVTKFTMLIHFWEVVGLGDFSFIPITIPYPPTGEPYPFHDDDRPGVPTSMPFDAH</sequence>
<accession>A0A9P9KPJ3</accession>
<dbReference type="AlphaFoldDB" id="A0A9P9KPJ3"/>
<evidence type="ECO:0000313" key="2">
    <source>
        <dbReference type="Proteomes" id="UP000736672"/>
    </source>
</evidence>
<organism evidence="1 2">
    <name type="scientific">Fusarium solani</name>
    <name type="common">Filamentous fungus</name>
    <dbReference type="NCBI Taxonomy" id="169388"/>
    <lineage>
        <taxon>Eukaryota</taxon>
        <taxon>Fungi</taxon>
        <taxon>Dikarya</taxon>
        <taxon>Ascomycota</taxon>
        <taxon>Pezizomycotina</taxon>
        <taxon>Sordariomycetes</taxon>
        <taxon>Hypocreomycetidae</taxon>
        <taxon>Hypocreales</taxon>
        <taxon>Nectriaceae</taxon>
        <taxon>Fusarium</taxon>
        <taxon>Fusarium solani species complex</taxon>
    </lineage>
</organism>
<reference evidence="1" key="1">
    <citation type="journal article" date="2021" name="Nat. Commun.">
        <title>Genetic determinants of endophytism in the Arabidopsis root mycobiome.</title>
        <authorList>
            <person name="Mesny F."/>
            <person name="Miyauchi S."/>
            <person name="Thiergart T."/>
            <person name="Pickel B."/>
            <person name="Atanasova L."/>
            <person name="Karlsson M."/>
            <person name="Huettel B."/>
            <person name="Barry K.W."/>
            <person name="Haridas S."/>
            <person name="Chen C."/>
            <person name="Bauer D."/>
            <person name="Andreopoulos W."/>
            <person name="Pangilinan J."/>
            <person name="LaButti K."/>
            <person name="Riley R."/>
            <person name="Lipzen A."/>
            <person name="Clum A."/>
            <person name="Drula E."/>
            <person name="Henrissat B."/>
            <person name="Kohler A."/>
            <person name="Grigoriev I.V."/>
            <person name="Martin F.M."/>
            <person name="Hacquard S."/>
        </authorList>
    </citation>
    <scope>NUCLEOTIDE SEQUENCE</scope>
    <source>
        <strain evidence="1">FSSC 5 MPI-SDFR-AT-0091</strain>
    </source>
</reference>
<comment type="caution">
    <text evidence="1">The sequence shown here is derived from an EMBL/GenBank/DDBJ whole genome shotgun (WGS) entry which is preliminary data.</text>
</comment>
<dbReference type="Proteomes" id="UP000736672">
    <property type="component" value="Unassembled WGS sequence"/>
</dbReference>
<evidence type="ECO:0000313" key="1">
    <source>
        <dbReference type="EMBL" id="KAH7263999.1"/>
    </source>
</evidence>
<dbReference type="EMBL" id="JAGTJS010000007">
    <property type="protein sequence ID" value="KAH7263999.1"/>
    <property type="molecule type" value="Genomic_DNA"/>
</dbReference>
<dbReference type="OrthoDB" id="5398665at2759"/>
<name>A0A9P9KPJ3_FUSSL</name>
<protein>
    <submittedName>
        <fullName evidence="1">Uncharacterized protein</fullName>
    </submittedName>
</protein>
<gene>
    <name evidence="1" type="ORF">B0J15DRAFT_489712</name>
</gene>
<keyword evidence="2" id="KW-1185">Reference proteome</keyword>
<proteinExistence type="predicted"/>
<feature type="non-terminal residue" evidence="1">
    <location>
        <position position="72"/>
    </location>
</feature>